<dbReference type="WBParaSite" id="maker-uti_cns_0004748-snap-gene-0.7-mRNA-1">
    <property type="protein sequence ID" value="maker-uti_cns_0004748-snap-gene-0.7-mRNA-1"/>
    <property type="gene ID" value="maker-uti_cns_0004748-snap-gene-0.7"/>
</dbReference>
<evidence type="ECO:0000313" key="3">
    <source>
        <dbReference type="WBParaSite" id="maker-uti_cns_0004748-snap-gene-0.7-mRNA-1"/>
    </source>
</evidence>
<dbReference type="Proteomes" id="UP000095280">
    <property type="component" value="Unplaced"/>
</dbReference>
<name>A0A1I8H6N4_9PLAT</name>
<reference evidence="3" key="1">
    <citation type="submission" date="2016-11" db="UniProtKB">
        <authorList>
            <consortium name="WormBaseParasite"/>
        </authorList>
    </citation>
    <scope>IDENTIFICATION</scope>
</reference>
<protein>
    <submittedName>
        <fullName evidence="3">Clade I nitrous oxide reductase</fullName>
    </submittedName>
</protein>
<evidence type="ECO:0000256" key="1">
    <source>
        <dbReference type="SAM" id="MobiDB-lite"/>
    </source>
</evidence>
<accession>A0A1I8H6N4</accession>
<evidence type="ECO:0000313" key="2">
    <source>
        <dbReference type="Proteomes" id="UP000095280"/>
    </source>
</evidence>
<feature type="region of interest" description="Disordered" evidence="1">
    <location>
        <begin position="29"/>
        <end position="57"/>
    </location>
</feature>
<proteinExistence type="predicted"/>
<sequence>LVIANSRSERPVPLGFRCCRAQTTGRLHRASVPFGGGRGPGSLTRANAPPANTTENLQRRCRQRCRLRLAGRLDAFQLANAAGSLTQSNSVGANLG</sequence>
<dbReference type="AlphaFoldDB" id="A0A1I8H6N4"/>
<keyword evidence="2" id="KW-1185">Reference proteome</keyword>
<organism evidence="2 3">
    <name type="scientific">Macrostomum lignano</name>
    <dbReference type="NCBI Taxonomy" id="282301"/>
    <lineage>
        <taxon>Eukaryota</taxon>
        <taxon>Metazoa</taxon>
        <taxon>Spiralia</taxon>
        <taxon>Lophotrochozoa</taxon>
        <taxon>Platyhelminthes</taxon>
        <taxon>Rhabditophora</taxon>
        <taxon>Macrostomorpha</taxon>
        <taxon>Macrostomida</taxon>
        <taxon>Macrostomidae</taxon>
        <taxon>Macrostomum</taxon>
    </lineage>
</organism>